<dbReference type="Proteomes" id="UP000007113">
    <property type="component" value="Chromosome"/>
</dbReference>
<evidence type="ECO:0000313" key="1">
    <source>
        <dbReference type="EMBL" id="AEU36772.1"/>
    </source>
</evidence>
<dbReference type="EMBL" id="CP003130">
    <property type="protein sequence ID" value="AEU36772.1"/>
    <property type="molecule type" value="Genomic_DNA"/>
</dbReference>
<dbReference type="STRING" id="682795.AciX8_2455"/>
<organism evidence="1 2">
    <name type="scientific">Granulicella mallensis (strain ATCC BAA-1857 / DSM 23137 / MP5ACTX8)</name>
    <dbReference type="NCBI Taxonomy" id="682795"/>
    <lineage>
        <taxon>Bacteria</taxon>
        <taxon>Pseudomonadati</taxon>
        <taxon>Acidobacteriota</taxon>
        <taxon>Terriglobia</taxon>
        <taxon>Terriglobales</taxon>
        <taxon>Acidobacteriaceae</taxon>
        <taxon>Granulicella</taxon>
    </lineage>
</organism>
<protein>
    <submittedName>
        <fullName evidence="1">Uncharacterized protein</fullName>
    </submittedName>
</protein>
<name>G8NY98_GRAMM</name>
<dbReference type="HOGENOM" id="CLU_3153385_0_0_0"/>
<reference evidence="1 2" key="1">
    <citation type="submission" date="2011-11" db="EMBL/GenBank/DDBJ databases">
        <title>Complete sequence of Granulicella mallensis MP5ACTX8.</title>
        <authorList>
            <consortium name="US DOE Joint Genome Institute"/>
            <person name="Lucas S."/>
            <person name="Copeland A."/>
            <person name="Lapidus A."/>
            <person name="Cheng J.-F."/>
            <person name="Goodwin L."/>
            <person name="Pitluck S."/>
            <person name="Peters L."/>
            <person name="Lu M."/>
            <person name="Detter J.C."/>
            <person name="Han C."/>
            <person name="Tapia R."/>
            <person name="Land M."/>
            <person name="Hauser L."/>
            <person name="Kyrpides N."/>
            <person name="Ivanova N."/>
            <person name="Mikhailova N."/>
            <person name="Pagani I."/>
            <person name="Rawat S."/>
            <person name="Mannisto M."/>
            <person name="Haggblom M."/>
            <person name="Woyke T."/>
        </authorList>
    </citation>
    <scope>NUCLEOTIDE SEQUENCE [LARGE SCALE GENOMIC DNA]</scope>
    <source>
        <strain evidence="2">ATCC BAA-1857 / DSM 23137 / MP5ACTX8</strain>
    </source>
</reference>
<dbReference type="AlphaFoldDB" id="G8NY98"/>
<evidence type="ECO:0000313" key="2">
    <source>
        <dbReference type="Proteomes" id="UP000007113"/>
    </source>
</evidence>
<proteinExistence type="predicted"/>
<sequence>MDNHQNARLTVHSREQIAKARVLSKRVAKRCCLVIREPFRECAIMSSN</sequence>
<keyword evidence="2" id="KW-1185">Reference proteome</keyword>
<dbReference type="KEGG" id="gma:AciX8_2455"/>
<gene>
    <name evidence="1" type="ordered locus">AciX8_2455</name>
</gene>
<accession>G8NY98</accession>